<keyword evidence="3" id="KW-1185">Reference proteome</keyword>
<proteinExistence type="predicted"/>
<gene>
    <name evidence="2" type="ORF">CEPIT_LOCUS35507</name>
</gene>
<sequence>MRTRGGRALYAPNRHASQSKGRNNLPSPSSNGGRALYAPNRNTSQSRGRNNLSSPSSDSALNGSHHSSGEESTTQVPSTPTSPCESNGQQSAKTNLLPFSLSDMHSRKTHSEIKQIMRSSFNGPWRSYRKVPIAERDHWFDEFRVSHLFPDSAKKQFREYFDKYGSQGLKKMLQDARDASKCPEYIAENDWKDLQTYWASPEFKKLSAKGKKARSSELCRNNPYCGGSITTYDHKKKLRKILGRKILMRELYAVTWKKKKTREWSGPRLKMCYENFIAARQKVREQVSDHSQPINEDEIFLEEFGSATCGKIFGLGSLSKDVQNKRGNTTTPMHSEDLQELVDQRVKAALTTNIQELLKGQVQTAVQATIEEVDRRWVARFVEYRNSLNLYSPGFPMANQVALTQTLAPNTSTTPFQQFPFSQMTSQGQPFTNGAMSFTDMMNFGSSLNTPFGN</sequence>
<dbReference type="EMBL" id="CAMAPF010000996">
    <property type="protein sequence ID" value="CAH9136750.1"/>
    <property type="molecule type" value="Genomic_DNA"/>
</dbReference>
<dbReference type="Pfam" id="PF03004">
    <property type="entry name" value="Transposase_24"/>
    <property type="match status" value="1"/>
</dbReference>
<feature type="compositionally biased region" description="Low complexity" evidence="1">
    <location>
        <begin position="72"/>
        <end position="83"/>
    </location>
</feature>
<evidence type="ECO:0000313" key="2">
    <source>
        <dbReference type="EMBL" id="CAH9136750.1"/>
    </source>
</evidence>
<dbReference type="Proteomes" id="UP001152523">
    <property type="component" value="Unassembled WGS sequence"/>
</dbReference>
<evidence type="ECO:0000313" key="3">
    <source>
        <dbReference type="Proteomes" id="UP001152523"/>
    </source>
</evidence>
<organism evidence="2 3">
    <name type="scientific">Cuscuta epithymum</name>
    <dbReference type="NCBI Taxonomy" id="186058"/>
    <lineage>
        <taxon>Eukaryota</taxon>
        <taxon>Viridiplantae</taxon>
        <taxon>Streptophyta</taxon>
        <taxon>Embryophyta</taxon>
        <taxon>Tracheophyta</taxon>
        <taxon>Spermatophyta</taxon>
        <taxon>Magnoliopsida</taxon>
        <taxon>eudicotyledons</taxon>
        <taxon>Gunneridae</taxon>
        <taxon>Pentapetalae</taxon>
        <taxon>asterids</taxon>
        <taxon>lamiids</taxon>
        <taxon>Solanales</taxon>
        <taxon>Convolvulaceae</taxon>
        <taxon>Cuscuteae</taxon>
        <taxon>Cuscuta</taxon>
        <taxon>Cuscuta subgen. Cuscuta</taxon>
    </lineage>
</organism>
<feature type="compositionally biased region" description="Polar residues" evidence="1">
    <location>
        <begin position="15"/>
        <end position="32"/>
    </location>
</feature>
<dbReference type="InterPro" id="IPR004252">
    <property type="entry name" value="Probable_transposase_24"/>
</dbReference>
<dbReference type="AlphaFoldDB" id="A0AAV0FM89"/>
<name>A0AAV0FM89_9ASTE</name>
<comment type="caution">
    <text evidence="2">The sequence shown here is derived from an EMBL/GenBank/DDBJ whole genome shotgun (WGS) entry which is preliminary data.</text>
</comment>
<evidence type="ECO:0000256" key="1">
    <source>
        <dbReference type="SAM" id="MobiDB-lite"/>
    </source>
</evidence>
<accession>A0AAV0FM89</accession>
<feature type="compositionally biased region" description="Polar residues" evidence="1">
    <location>
        <begin position="40"/>
        <end position="66"/>
    </location>
</feature>
<protein>
    <submittedName>
        <fullName evidence="2">Uncharacterized protein</fullName>
    </submittedName>
</protein>
<reference evidence="2" key="1">
    <citation type="submission" date="2022-07" db="EMBL/GenBank/DDBJ databases">
        <authorList>
            <person name="Macas J."/>
            <person name="Novak P."/>
            <person name="Neumann P."/>
        </authorList>
    </citation>
    <scope>NUCLEOTIDE SEQUENCE</scope>
</reference>
<feature type="region of interest" description="Disordered" evidence="1">
    <location>
        <begin position="1"/>
        <end position="91"/>
    </location>
</feature>